<name>A0A1V9Y6U1_9STRA</name>
<dbReference type="AlphaFoldDB" id="A0A1V9Y6U1"/>
<accession>A0A1V9Y6U1</accession>
<organism evidence="1 2">
    <name type="scientific">Thraustotheca clavata</name>
    <dbReference type="NCBI Taxonomy" id="74557"/>
    <lineage>
        <taxon>Eukaryota</taxon>
        <taxon>Sar</taxon>
        <taxon>Stramenopiles</taxon>
        <taxon>Oomycota</taxon>
        <taxon>Saprolegniomycetes</taxon>
        <taxon>Saprolegniales</taxon>
        <taxon>Achlyaceae</taxon>
        <taxon>Thraustotheca</taxon>
    </lineage>
</organism>
<dbReference type="STRING" id="74557.A0A1V9Y6U1"/>
<protein>
    <submittedName>
        <fullName evidence="1">Uncharacterized protein</fullName>
    </submittedName>
</protein>
<dbReference type="PROSITE" id="PS51257">
    <property type="entry name" value="PROKAR_LIPOPROTEIN"/>
    <property type="match status" value="1"/>
</dbReference>
<sequence>MKFDILNHWNIPHLNIWYSCPSILPTSYPLFYIDGKSQRQCECHCPEGYRVVFDENGPNCLKIDNTVESQCFFSNEAYNYDIAAPINVCLLDNIPAIRHIPYPSHKTTNGNC</sequence>
<evidence type="ECO:0000313" key="1">
    <source>
        <dbReference type="EMBL" id="OQR81442.1"/>
    </source>
</evidence>
<gene>
    <name evidence="1" type="ORF">THRCLA_23372</name>
</gene>
<comment type="caution">
    <text evidence="1">The sequence shown here is derived from an EMBL/GenBank/DDBJ whole genome shotgun (WGS) entry which is preliminary data.</text>
</comment>
<reference evidence="1 2" key="1">
    <citation type="journal article" date="2014" name="Genome Biol. Evol.">
        <title>The secreted proteins of Achlya hypogyna and Thraustotheca clavata identify the ancestral oomycete secretome and reveal gene acquisitions by horizontal gene transfer.</title>
        <authorList>
            <person name="Misner I."/>
            <person name="Blouin N."/>
            <person name="Leonard G."/>
            <person name="Richards T.A."/>
            <person name="Lane C.E."/>
        </authorList>
    </citation>
    <scope>NUCLEOTIDE SEQUENCE [LARGE SCALE GENOMIC DNA]</scope>
    <source>
        <strain evidence="1 2">ATCC 34112</strain>
    </source>
</reference>
<dbReference type="EMBL" id="JNBS01004991">
    <property type="protein sequence ID" value="OQR81442.1"/>
    <property type="molecule type" value="Genomic_DNA"/>
</dbReference>
<evidence type="ECO:0000313" key="2">
    <source>
        <dbReference type="Proteomes" id="UP000243217"/>
    </source>
</evidence>
<proteinExistence type="predicted"/>
<keyword evidence="2" id="KW-1185">Reference proteome</keyword>
<dbReference type="Proteomes" id="UP000243217">
    <property type="component" value="Unassembled WGS sequence"/>
</dbReference>